<dbReference type="Pfam" id="PF00152">
    <property type="entry name" value="tRNA-synt_2"/>
    <property type="match status" value="1"/>
</dbReference>
<feature type="site" description="Important for tRNA non-discrimination" evidence="8">
    <location>
        <position position="30"/>
    </location>
</feature>
<reference evidence="10" key="1">
    <citation type="submission" date="2019-02" db="EMBL/GenBank/DDBJ databases">
        <authorList>
            <person name="Li S.-H."/>
        </authorList>
    </citation>
    <scope>NUCLEOTIDE SEQUENCE</scope>
    <source>
        <strain evidence="10">IMCC14734</strain>
    </source>
</reference>
<dbReference type="InterPro" id="IPR004115">
    <property type="entry name" value="GAD-like_sf"/>
</dbReference>
<sequence>MRSHYCGALTTDQIDETVTLCGWVDRRRDHGGVIFLDMRDRQGIVQVVFDPDTEEHFEAADRVRSEYVLRVTGRVRARGEGTVNPTMATGQIEVLGKELEILNAAETPPFQLDEHTSVGEDVRLRYRYMDLRRNEMQQRFIQRSKITTAVRNFLDAEGFLDIETPILTRATPEGARDYLVPSRTHPGQFFALPQSPQLFKQLLMVSGFDRYYQIAKCFRDEDLRADRQPEFTQIDIETAFLDEAAIMEITERMIVGLFDQVLDVQLPAFPHMTYAEAMERFGSDKPDLRIPLELVSVDDLMAQVEFKVFHGPATDPDGRVAALKVTGGSGISRKEIDAYTKFVSVYGARGLAWIKVNDIAAGVEGLQSPILKFMPEEIVTQLMQRLEAADGDIIFFGADKTAIVNESLGALRVKLGEDQGLIADGWAPLWVVDFPMFEPDSQGNLTPLHHPFTAPSCSVEELKANPATALSRAYDMVLNGTELGGGSIRIHQRSMQEAVFDILAIAPAEAQEKFGFLLDALKYGAPPHGGLAFGLDRLVMLMTGSASIRDVIAFPKTQSAACVMTEAPGVVDSAQLRELNIRLREAPAAADKAEEG</sequence>
<dbReference type="InterPro" id="IPR047090">
    <property type="entry name" value="AspRS_core"/>
</dbReference>
<dbReference type="InterPro" id="IPR004364">
    <property type="entry name" value="Aa-tRNA-synt_II"/>
</dbReference>
<evidence type="ECO:0000256" key="6">
    <source>
        <dbReference type="ARBA" id="ARBA00022917"/>
    </source>
</evidence>
<proteinExistence type="inferred from homology"/>
<evidence type="ECO:0000256" key="5">
    <source>
        <dbReference type="ARBA" id="ARBA00022840"/>
    </source>
</evidence>
<accession>A0ABT3TAL0</accession>
<comment type="subcellular location">
    <subcellularLocation>
        <location evidence="8">Cytoplasm</location>
    </subcellularLocation>
</comment>
<dbReference type="InterPro" id="IPR004524">
    <property type="entry name" value="Asp-tRNA-ligase_1"/>
</dbReference>
<feature type="binding site" evidence="8">
    <location>
        <position position="482"/>
    </location>
    <ligand>
        <name>ATP</name>
        <dbReference type="ChEBI" id="CHEBI:30616"/>
    </ligand>
</feature>
<dbReference type="NCBIfam" id="NF001750">
    <property type="entry name" value="PRK00476.1"/>
    <property type="match status" value="1"/>
</dbReference>
<evidence type="ECO:0000256" key="4">
    <source>
        <dbReference type="ARBA" id="ARBA00022741"/>
    </source>
</evidence>
<dbReference type="SUPFAM" id="SSF55261">
    <property type="entry name" value="GAD domain-like"/>
    <property type="match status" value="1"/>
</dbReference>
<dbReference type="Gene3D" id="3.30.1360.30">
    <property type="entry name" value="GAD-like domain"/>
    <property type="match status" value="1"/>
</dbReference>
<dbReference type="InterPro" id="IPR006195">
    <property type="entry name" value="aa-tRNA-synth_II"/>
</dbReference>
<keyword evidence="5 8" id="KW-0067">ATP-binding</keyword>
<dbReference type="InterPro" id="IPR045864">
    <property type="entry name" value="aa-tRNA-synth_II/BPL/LPL"/>
</dbReference>
<evidence type="ECO:0000313" key="10">
    <source>
        <dbReference type="EMBL" id="MCX2979333.1"/>
    </source>
</evidence>
<dbReference type="PRINTS" id="PR01042">
    <property type="entry name" value="TRNASYNTHASP"/>
</dbReference>
<keyword evidence="4 8" id="KW-0547">Nucleotide-binding</keyword>
<keyword evidence="11" id="KW-1185">Reference proteome</keyword>
<dbReference type="EC" id="6.1.1.23" evidence="8"/>
<gene>
    <name evidence="8 10" type="primary">aspS</name>
    <name evidence="10" type="ORF">EYC98_00475</name>
</gene>
<dbReference type="InterPro" id="IPR047089">
    <property type="entry name" value="Asp-tRNA-ligase_1_N"/>
</dbReference>
<comment type="catalytic activity">
    <reaction evidence="8">
        <text>tRNA(Asx) + L-aspartate + ATP = L-aspartyl-tRNA(Asx) + AMP + diphosphate</text>
        <dbReference type="Rhea" id="RHEA:18349"/>
        <dbReference type="Rhea" id="RHEA-COMP:9710"/>
        <dbReference type="Rhea" id="RHEA-COMP:9711"/>
        <dbReference type="ChEBI" id="CHEBI:29991"/>
        <dbReference type="ChEBI" id="CHEBI:30616"/>
        <dbReference type="ChEBI" id="CHEBI:33019"/>
        <dbReference type="ChEBI" id="CHEBI:78442"/>
        <dbReference type="ChEBI" id="CHEBI:78516"/>
        <dbReference type="ChEBI" id="CHEBI:456215"/>
        <dbReference type="EC" id="6.1.1.23"/>
    </reaction>
</comment>
<dbReference type="InterPro" id="IPR029351">
    <property type="entry name" value="GAD_dom"/>
</dbReference>
<keyword evidence="7 8" id="KW-0030">Aminoacyl-tRNA synthetase</keyword>
<dbReference type="InterPro" id="IPR012340">
    <property type="entry name" value="NA-bd_OB-fold"/>
</dbReference>
<feature type="domain" description="Aminoacyl-transfer RNA synthetases class-II family profile" evidence="9">
    <location>
        <begin position="143"/>
        <end position="555"/>
    </location>
</feature>
<dbReference type="SUPFAM" id="SSF50249">
    <property type="entry name" value="Nucleic acid-binding proteins"/>
    <property type="match status" value="1"/>
</dbReference>
<feature type="binding site" evidence="8">
    <location>
        <position position="489"/>
    </location>
    <ligand>
        <name>L-aspartate</name>
        <dbReference type="ChEBI" id="CHEBI:29991"/>
    </ligand>
</feature>
<feature type="binding site" evidence="8">
    <location>
        <position position="228"/>
    </location>
    <ligand>
        <name>ATP</name>
        <dbReference type="ChEBI" id="CHEBI:30616"/>
    </ligand>
</feature>
<evidence type="ECO:0000256" key="2">
    <source>
        <dbReference type="ARBA" id="ARBA00022490"/>
    </source>
</evidence>
<name>A0ABT3TAL0_9GAMM</name>
<evidence type="ECO:0000256" key="8">
    <source>
        <dbReference type="HAMAP-Rule" id="MF_00044"/>
    </source>
</evidence>
<dbReference type="InterPro" id="IPR004365">
    <property type="entry name" value="NA-bd_OB_tRNA"/>
</dbReference>
<protein>
    <recommendedName>
        <fullName evidence="8">Aspartate--tRNA(Asp/Asn) ligase</fullName>
        <ecNumber evidence="8">6.1.1.23</ecNumber>
    </recommendedName>
    <alternativeName>
        <fullName evidence="8">Aspartyl-tRNA synthetase</fullName>
        <shortName evidence="8">AspRS</shortName>
    </alternativeName>
    <alternativeName>
        <fullName evidence="8">Non-discriminating aspartyl-tRNA synthetase</fullName>
        <shortName evidence="8">ND-AspRS</shortName>
    </alternativeName>
</protein>
<feature type="binding site" evidence="8">
    <location>
        <position position="449"/>
    </location>
    <ligand>
        <name>L-aspartate</name>
        <dbReference type="ChEBI" id="CHEBI:29991"/>
    </ligand>
</feature>
<dbReference type="PANTHER" id="PTHR22594:SF5">
    <property type="entry name" value="ASPARTATE--TRNA LIGASE, MITOCHONDRIAL"/>
    <property type="match status" value="1"/>
</dbReference>
<comment type="caution">
    <text evidence="10">The sequence shown here is derived from an EMBL/GenBank/DDBJ whole genome shotgun (WGS) entry which is preliminary data.</text>
</comment>
<evidence type="ECO:0000256" key="1">
    <source>
        <dbReference type="ARBA" id="ARBA00006303"/>
    </source>
</evidence>
<dbReference type="SUPFAM" id="SSF55681">
    <property type="entry name" value="Class II aaRS and biotin synthetases"/>
    <property type="match status" value="1"/>
</dbReference>
<dbReference type="Gene3D" id="3.30.930.10">
    <property type="entry name" value="Bira Bifunctional Protein, Domain 2"/>
    <property type="match status" value="1"/>
</dbReference>
<comment type="function">
    <text evidence="8">Aspartyl-tRNA synthetase with relaxed tRNA specificity since it is able to aspartylate not only its cognate tRNA(Asp) but also tRNA(Asn). Reaction proceeds in two steps: L-aspartate is first activated by ATP to form Asp-AMP and then transferred to the acceptor end of tRNA(Asp/Asn).</text>
</comment>
<organism evidence="10 11">
    <name type="scientific">Candidatus Litorirhabdus singularis</name>
    <dbReference type="NCBI Taxonomy" id="2518993"/>
    <lineage>
        <taxon>Bacteria</taxon>
        <taxon>Pseudomonadati</taxon>
        <taxon>Pseudomonadota</taxon>
        <taxon>Gammaproteobacteria</taxon>
        <taxon>Cellvibrionales</taxon>
        <taxon>Halieaceae</taxon>
        <taxon>Candidatus Litorirhabdus</taxon>
    </lineage>
</organism>
<dbReference type="Pfam" id="PF02938">
    <property type="entry name" value="GAD"/>
    <property type="match status" value="1"/>
</dbReference>
<dbReference type="Proteomes" id="UP001143362">
    <property type="component" value="Unassembled WGS sequence"/>
</dbReference>
<dbReference type="HAMAP" id="MF_00044">
    <property type="entry name" value="Asp_tRNA_synth_type1"/>
    <property type="match status" value="1"/>
</dbReference>
<dbReference type="CDD" id="cd00777">
    <property type="entry name" value="AspRS_core"/>
    <property type="match status" value="1"/>
</dbReference>
<keyword evidence="3 8" id="KW-0436">Ligase</keyword>
<dbReference type="PANTHER" id="PTHR22594">
    <property type="entry name" value="ASPARTYL/LYSYL-TRNA SYNTHETASE"/>
    <property type="match status" value="1"/>
</dbReference>
<feature type="binding site" evidence="8">
    <location>
        <begin position="219"/>
        <end position="221"/>
    </location>
    <ligand>
        <name>ATP</name>
        <dbReference type="ChEBI" id="CHEBI:30616"/>
    </ligand>
</feature>
<comment type="subunit">
    <text evidence="8">Homodimer.</text>
</comment>
<feature type="binding site" evidence="8">
    <location>
        <position position="173"/>
    </location>
    <ligand>
        <name>L-aspartate</name>
        <dbReference type="ChEBI" id="CHEBI:29991"/>
    </ligand>
</feature>
<keyword evidence="6 8" id="KW-0648">Protein biosynthesis</keyword>
<dbReference type="PROSITE" id="PS50862">
    <property type="entry name" value="AA_TRNA_LIGASE_II"/>
    <property type="match status" value="1"/>
</dbReference>
<dbReference type="CDD" id="cd04317">
    <property type="entry name" value="EcAspRS_like_N"/>
    <property type="match status" value="1"/>
</dbReference>
<evidence type="ECO:0000313" key="11">
    <source>
        <dbReference type="Proteomes" id="UP001143362"/>
    </source>
</evidence>
<feature type="region of interest" description="Aspartate" evidence="8">
    <location>
        <begin position="197"/>
        <end position="200"/>
    </location>
</feature>
<dbReference type="RefSeq" id="WP_279243336.1">
    <property type="nucleotide sequence ID" value="NZ_SHNN01000001.1"/>
</dbReference>
<keyword evidence="2 8" id="KW-0963">Cytoplasm</keyword>
<evidence type="ECO:0000259" key="9">
    <source>
        <dbReference type="PROSITE" id="PS50862"/>
    </source>
</evidence>
<dbReference type="GO" id="GO:0004815">
    <property type="term" value="F:aspartate-tRNA ligase activity"/>
    <property type="evidence" value="ECO:0007669"/>
    <property type="project" value="UniProtKB-EC"/>
</dbReference>
<feature type="binding site" evidence="8">
    <location>
        <begin position="534"/>
        <end position="537"/>
    </location>
    <ligand>
        <name>ATP</name>
        <dbReference type="ChEBI" id="CHEBI:30616"/>
    </ligand>
</feature>
<dbReference type="Pfam" id="PF01336">
    <property type="entry name" value="tRNA_anti-codon"/>
    <property type="match status" value="1"/>
</dbReference>
<evidence type="ECO:0000256" key="3">
    <source>
        <dbReference type="ARBA" id="ARBA00022598"/>
    </source>
</evidence>
<dbReference type="EMBL" id="SHNN01000001">
    <property type="protein sequence ID" value="MCX2979333.1"/>
    <property type="molecule type" value="Genomic_DNA"/>
</dbReference>
<comment type="similarity">
    <text evidence="1 8">Belongs to the class-II aminoacyl-tRNA synthetase family. Type 1 subfamily.</text>
</comment>
<evidence type="ECO:0000256" key="7">
    <source>
        <dbReference type="ARBA" id="ARBA00023146"/>
    </source>
</evidence>
<dbReference type="InterPro" id="IPR002312">
    <property type="entry name" value="Asp/Asn-tRNA-synth_IIb"/>
</dbReference>
<dbReference type="Gene3D" id="2.40.50.140">
    <property type="entry name" value="Nucleic acid-binding proteins"/>
    <property type="match status" value="1"/>
</dbReference>
<feature type="binding site" evidence="8">
    <location>
        <position position="219"/>
    </location>
    <ligand>
        <name>L-aspartate</name>
        <dbReference type="ChEBI" id="CHEBI:29991"/>
    </ligand>
</feature>
<feature type="site" description="Important for tRNA non-discrimination" evidence="8">
    <location>
        <position position="81"/>
    </location>
</feature>
<dbReference type="NCBIfam" id="TIGR00459">
    <property type="entry name" value="aspS_bact"/>
    <property type="match status" value="1"/>
</dbReference>